<dbReference type="HOGENOM" id="CLU_133285_0_0_11"/>
<keyword evidence="3" id="KW-1185">Reference proteome</keyword>
<evidence type="ECO:0000313" key="3">
    <source>
        <dbReference type="Proteomes" id="UP000006415"/>
    </source>
</evidence>
<feature type="transmembrane region" description="Helical" evidence="1">
    <location>
        <begin position="72"/>
        <end position="89"/>
    </location>
</feature>
<feature type="transmembrane region" description="Helical" evidence="1">
    <location>
        <begin position="163"/>
        <end position="182"/>
    </location>
</feature>
<evidence type="ECO:0000313" key="2">
    <source>
        <dbReference type="EMBL" id="EJD65501.1"/>
    </source>
</evidence>
<proteinExistence type="predicted"/>
<feature type="transmembrane region" description="Helical" evidence="1">
    <location>
        <begin position="96"/>
        <end position="115"/>
    </location>
</feature>
<reference evidence="2 3" key="1">
    <citation type="submission" date="2012-01" db="EMBL/GenBank/DDBJ databases">
        <title>The Genome Sequence of Scardovia wiggsiae F0424.</title>
        <authorList>
            <consortium name="The Broad Institute Genome Sequencing Platform"/>
            <person name="Earl A."/>
            <person name="Ward D."/>
            <person name="Feldgarden M."/>
            <person name="Gevers D."/>
            <person name="Izard J."/>
            <person name="Ganesan A."/>
            <person name="Baranova O.V."/>
            <person name="Blanton J.M."/>
            <person name="Tanner A.C."/>
            <person name="Mathney J."/>
            <person name="Dewhirst F.E."/>
            <person name="Young S.K."/>
            <person name="Zeng Q."/>
            <person name="Gargeya S."/>
            <person name="Fitzgerald M."/>
            <person name="Haas B."/>
            <person name="Abouelleil A."/>
            <person name="Alvarado L."/>
            <person name="Arachchi H.M."/>
            <person name="Berlin A."/>
            <person name="Chapman S.B."/>
            <person name="Gearin G."/>
            <person name="Goldberg J."/>
            <person name="Griggs A."/>
            <person name="Gujja S."/>
            <person name="Hansen M."/>
            <person name="Heiman D."/>
            <person name="Howarth C."/>
            <person name="Larimer J."/>
            <person name="Lui A."/>
            <person name="MacDonald P.J.P."/>
            <person name="McCowen C."/>
            <person name="Montmayeur A."/>
            <person name="Murphy C."/>
            <person name="Neiman D."/>
            <person name="Pearson M."/>
            <person name="Priest M."/>
            <person name="Roberts A."/>
            <person name="Saif S."/>
            <person name="Shea T."/>
            <person name="Sisk P."/>
            <person name="Stolte C."/>
            <person name="Sykes S."/>
            <person name="Wortman J."/>
            <person name="Nusbaum C."/>
            <person name="Birren B."/>
        </authorList>
    </citation>
    <scope>NUCLEOTIDE SEQUENCE [LARGE SCALE GENOMIC DNA]</scope>
    <source>
        <strain evidence="2 3">F0424</strain>
    </source>
</reference>
<name>J0X284_9BIFI</name>
<dbReference type="eggNOG" id="ENOG5031Y3G">
    <property type="taxonomic scope" value="Bacteria"/>
</dbReference>
<accession>J0X284</accession>
<dbReference type="AlphaFoldDB" id="J0X284"/>
<keyword evidence="1" id="KW-0472">Membrane</keyword>
<dbReference type="Proteomes" id="UP000006415">
    <property type="component" value="Unassembled WGS sequence"/>
</dbReference>
<keyword evidence="1" id="KW-0812">Transmembrane</keyword>
<dbReference type="EMBL" id="AGZS01000001">
    <property type="protein sequence ID" value="EJD65501.1"/>
    <property type="molecule type" value="Genomic_DNA"/>
</dbReference>
<keyword evidence="1" id="KW-1133">Transmembrane helix</keyword>
<comment type="caution">
    <text evidence="2">The sequence shown here is derived from an EMBL/GenBank/DDBJ whole genome shotgun (WGS) entry which is preliminary data.</text>
</comment>
<feature type="transmembrane region" description="Helical" evidence="1">
    <location>
        <begin position="121"/>
        <end position="142"/>
    </location>
</feature>
<feature type="transmembrane region" description="Helical" evidence="1">
    <location>
        <begin position="32"/>
        <end position="52"/>
    </location>
</feature>
<organism evidence="2 3">
    <name type="scientific">Scardovia wiggsiae F0424</name>
    <dbReference type="NCBI Taxonomy" id="857290"/>
    <lineage>
        <taxon>Bacteria</taxon>
        <taxon>Bacillati</taxon>
        <taxon>Actinomycetota</taxon>
        <taxon>Actinomycetes</taxon>
        <taxon>Bifidobacteriales</taxon>
        <taxon>Bifidobacteriaceae</taxon>
        <taxon>Scardovia</taxon>
    </lineage>
</organism>
<protein>
    <submittedName>
        <fullName evidence="2">Uncharacterized protein</fullName>
    </submittedName>
</protein>
<gene>
    <name evidence="2" type="ORF">HMPREF9156_00265</name>
</gene>
<evidence type="ECO:0000256" key="1">
    <source>
        <dbReference type="SAM" id="Phobius"/>
    </source>
</evidence>
<sequence length="184" mass="19355">MAYLSACLTVPGIIAGICLSVSDIRSRTVPRAAVITGYIIQLSVFAAYAAAITAHLCDAACFHDGHNPWERLVSAVISSFICAGIQFALSMVRPGALGFGDTTATWLITLAVGWLGWTAAVWWWTVLGILGLAGLGAMKLITRARKAQPHSIDTKVKTGSLPFVPFITLSAIIVIAAYAAGIPL</sequence>
<dbReference type="RefSeq" id="WP_007147333.1">
    <property type="nucleotide sequence ID" value="NZ_AKCI01000001.1"/>
</dbReference>
<dbReference type="OrthoDB" id="3233720at2"/>
<dbReference type="STRING" id="857290.HMPREF9156_00265"/>